<comment type="similarity">
    <text evidence="4">Belongs to the ubiquitin conjugation factor E4 family.</text>
</comment>
<name>A0A5A8CTD4_CAFRO</name>
<dbReference type="PANTHER" id="PTHR13931">
    <property type="entry name" value="UBIQUITINATION FACTOR E4"/>
    <property type="match status" value="1"/>
</dbReference>
<evidence type="ECO:0000313" key="12">
    <source>
        <dbReference type="Proteomes" id="UP000323011"/>
    </source>
</evidence>
<comment type="caution">
    <text evidence="11">The sequence shown here is derived from an EMBL/GenBank/DDBJ whole genome shotgun (WGS) entry which is preliminary data.</text>
</comment>
<dbReference type="Pfam" id="PF04564">
    <property type="entry name" value="U-box"/>
    <property type="match status" value="1"/>
</dbReference>
<gene>
    <name evidence="11" type="ORF">FNF29_01569</name>
</gene>
<comment type="subcellular location">
    <subcellularLocation>
        <location evidence="2">Cytoplasm</location>
    </subcellularLocation>
    <subcellularLocation>
        <location evidence="1">Nucleus</location>
    </subcellularLocation>
</comment>
<keyword evidence="5" id="KW-0963">Cytoplasm</keyword>
<dbReference type="GO" id="GO:0006511">
    <property type="term" value="P:ubiquitin-dependent protein catabolic process"/>
    <property type="evidence" value="ECO:0007669"/>
    <property type="project" value="InterPro"/>
</dbReference>
<dbReference type="SUPFAM" id="SSF57850">
    <property type="entry name" value="RING/U-box"/>
    <property type="match status" value="1"/>
</dbReference>
<evidence type="ECO:0000259" key="10">
    <source>
        <dbReference type="PROSITE" id="PS51698"/>
    </source>
</evidence>
<dbReference type="PANTHER" id="PTHR13931:SF2">
    <property type="entry name" value="UBIQUITIN CONJUGATION FACTOR E4 B"/>
    <property type="match status" value="1"/>
</dbReference>
<evidence type="ECO:0000256" key="6">
    <source>
        <dbReference type="ARBA" id="ARBA00022679"/>
    </source>
</evidence>
<dbReference type="GO" id="GO:0005634">
    <property type="term" value="C:nucleus"/>
    <property type="evidence" value="ECO:0007669"/>
    <property type="project" value="UniProtKB-SubCell"/>
</dbReference>
<evidence type="ECO:0000256" key="8">
    <source>
        <dbReference type="ARBA" id="ARBA00023242"/>
    </source>
</evidence>
<dbReference type="UniPathway" id="UPA00143"/>
<evidence type="ECO:0000256" key="9">
    <source>
        <dbReference type="SAM" id="MobiDB-lite"/>
    </source>
</evidence>
<accession>A0A5A8CTD4</accession>
<keyword evidence="6" id="KW-0808">Transferase</keyword>
<dbReference type="InterPro" id="IPR019474">
    <property type="entry name" value="Ub_conjug_fac_E4_core"/>
</dbReference>
<dbReference type="Gene3D" id="3.30.40.10">
    <property type="entry name" value="Zinc/RING finger domain, C3HC4 (zinc finger)"/>
    <property type="match status" value="1"/>
</dbReference>
<evidence type="ECO:0000256" key="2">
    <source>
        <dbReference type="ARBA" id="ARBA00004496"/>
    </source>
</evidence>
<protein>
    <recommendedName>
        <fullName evidence="10">U-box domain-containing protein</fullName>
    </recommendedName>
</protein>
<evidence type="ECO:0000256" key="5">
    <source>
        <dbReference type="ARBA" id="ARBA00022490"/>
    </source>
</evidence>
<evidence type="ECO:0000256" key="4">
    <source>
        <dbReference type="ARBA" id="ARBA00007434"/>
    </source>
</evidence>
<dbReference type="PROSITE" id="PS51698">
    <property type="entry name" value="U_BOX"/>
    <property type="match status" value="1"/>
</dbReference>
<dbReference type="Proteomes" id="UP000323011">
    <property type="component" value="Unassembled WGS sequence"/>
</dbReference>
<evidence type="ECO:0000313" key="11">
    <source>
        <dbReference type="EMBL" id="KAA0155654.1"/>
    </source>
</evidence>
<comment type="pathway">
    <text evidence="3">Protein modification; protein ubiquitination.</text>
</comment>
<organism evidence="11 12">
    <name type="scientific">Cafeteria roenbergensis</name>
    <name type="common">Marine flagellate</name>
    <dbReference type="NCBI Taxonomy" id="33653"/>
    <lineage>
        <taxon>Eukaryota</taxon>
        <taxon>Sar</taxon>
        <taxon>Stramenopiles</taxon>
        <taxon>Bigyra</taxon>
        <taxon>Opalozoa</taxon>
        <taxon>Bicosoecida</taxon>
        <taxon>Cafeteriaceae</taxon>
        <taxon>Cafeteria</taxon>
    </lineage>
</organism>
<reference evidence="11 12" key="1">
    <citation type="submission" date="2019-07" db="EMBL/GenBank/DDBJ databases">
        <title>Genomes of Cafeteria roenbergensis.</title>
        <authorList>
            <person name="Fischer M.G."/>
            <person name="Hackl T."/>
            <person name="Roman M."/>
        </authorList>
    </citation>
    <scope>NUCLEOTIDE SEQUENCE [LARGE SCALE GENOMIC DNA]</scope>
    <source>
        <strain evidence="11 12">BVI</strain>
    </source>
</reference>
<evidence type="ECO:0000256" key="3">
    <source>
        <dbReference type="ARBA" id="ARBA00004906"/>
    </source>
</evidence>
<dbReference type="GO" id="GO:0034450">
    <property type="term" value="F:ubiquitin-ubiquitin ligase activity"/>
    <property type="evidence" value="ECO:0007669"/>
    <property type="project" value="InterPro"/>
</dbReference>
<dbReference type="SMART" id="SM00504">
    <property type="entry name" value="Ubox"/>
    <property type="match status" value="1"/>
</dbReference>
<feature type="domain" description="U-box" evidence="10">
    <location>
        <begin position="978"/>
        <end position="1052"/>
    </location>
</feature>
<dbReference type="GO" id="GO:0000151">
    <property type="term" value="C:ubiquitin ligase complex"/>
    <property type="evidence" value="ECO:0007669"/>
    <property type="project" value="InterPro"/>
</dbReference>
<evidence type="ECO:0000256" key="1">
    <source>
        <dbReference type="ARBA" id="ARBA00004123"/>
    </source>
</evidence>
<dbReference type="InterPro" id="IPR003613">
    <property type="entry name" value="Ubox_domain"/>
</dbReference>
<dbReference type="GO" id="GO:0000209">
    <property type="term" value="P:protein polyubiquitination"/>
    <property type="evidence" value="ECO:0007669"/>
    <property type="project" value="TreeGrafter"/>
</dbReference>
<dbReference type="Pfam" id="PF10408">
    <property type="entry name" value="Ufd2P_core"/>
    <property type="match status" value="1"/>
</dbReference>
<feature type="region of interest" description="Disordered" evidence="9">
    <location>
        <begin position="807"/>
        <end position="826"/>
    </location>
</feature>
<dbReference type="GO" id="GO:0005737">
    <property type="term" value="C:cytoplasm"/>
    <property type="evidence" value="ECO:0007669"/>
    <property type="project" value="UniProtKB-SubCell"/>
</dbReference>
<dbReference type="InterPro" id="IPR013083">
    <property type="entry name" value="Znf_RING/FYVE/PHD"/>
</dbReference>
<sequence>MLPPAEVQLLRRLVQHVPSLARVLARRLPLPAPTMAAIVKGQAEDPPSLYASLQGDRVTTWRGALAPVRIEGAFPLGVALSPPAMHPALLEQQLGNMERLTVRALNATMASVRDTTRAAVAEASQLIMAVARSGPEGRRAVVTWLCQAAAACAPLAREHHSPVGLPSASFAMHLSLAAMAAAGPVLSPAGARLDRVDPAFALVAAPALPDPASATPLLRGPAADEGADAGPPLAPTAVAALGLADQADAASGAAAPPCPLCDWSEVRAAARRAETASPPAPPASSARYGPDRFGFASGVFWSSAAAARVGAAPLARKLGQINRTIGFLRSRRDPASQLRVAQLAREAVGIEAVFGDAAADGSGARLASWAASTLVWIVRTAAGLPMGAAAEKAAVAERSAWRAERPAAAGGDDASLPADAASMHSVLGLRSAQLRPPTVPEATLARVAAGERGELSGPGLRAAASTVAALLVPEWLAQDAADVAVTLAEQGTDSFDGMPDAEASAVALLEALTVLVGSTSALNSPHVPARLSEVVLRLFVPAASHPDARFRGRRDGQPLPESPACLSAISHSAFAVQHLPRALMSLYGAVERTGYGEKLQHRFRIMGVLRFIWTLPAYRESLLKTARAVEAGASAGDAAAAEAEATAVPPGAPAGEADARVLEEFANGIVNQTTSLMTEALDAIEAARDADARLNSGHGLAAAPPGAVVPGAVAATQSGEDAGVAAAAAGENPEAAAAAGAAAVAAAAAAASAGAAAADGVAARASVAADGVADAERAPDATPEGEEDAEASAIAAATRIAAARRVASGPLSEEEAREQQQRLDQNASQARDSLLLADQSLAMLQQLAVAAPGALLHGTVATRLASMLFSVLFALAGTRAARLAVGSELKARLEFNPRMLLAQVVRTMAALAPHQAFVDAALDSDMGDAEQLRRVRGLLTRKRILGSDAEALAAFEAFCSVLEERTGKAKDDEAVLGEIPECLADPWFYTILKDPVRLPTSGHVLERTNALQCLLNKQEDPFNRQPLTEADLQPLPGLGELAAKWVRARLAGDDSSAKAAVEEAQAFRASHECVD</sequence>
<evidence type="ECO:0000256" key="7">
    <source>
        <dbReference type="ARBA" id="ARBA00022786"/>
    </source>
</evidence>
<proteinExistence type="inferred from homology"/>
<dbReference type="AlphaFoldDB" id="A0A5A8CTD4"/>
<keyword evidence="12" id="KW-1185">Reference proteome</keyword>
<dbReference type="GO" id="GO:0036503">
    <property type="term" value="P:ERAD pathway"/>
    <property type="evidence" value="ECO:0007669"/>
    <property type="project" value="InterPro"/>
</dbReference>
<dbReference type="InterPro" id="IPR045132">
    <property type="entry name" value="UBE4"/>
</dbReference>
<dbReference type="EMBL" id="VLTN01000006">
    <property type="protein sequence ID" value="KAA0155654.1"/>
    <property type="molecule type" value="Genomic_DNA"/>
</dbReference>
<keyword evidence="7" id="KW-0833">Ubl conjugation pathway</keyword>
<keyword evidence="8" id="KW-0539">Nucleus</keyword>